<dbReference type="AlphaFoldDB" id="A0A1W1UUH6"/>
<dbReference type="SMART" id="SM00065">
    <property type="entry name" value="GAF"/>
    <property type="match status" value="2"/>
</dbReference>
<feature type="domain" description="PAS" evidence="2">
    <location>
        <begin position="443"/>
        <end position="513"/>
    </location>
</feature>
<dbReference type="SMART" id="SM00086">
    <property type="entry name" value="PAC"/>
    <property type="match status" value="2"/>
</dbReference>
<dbReference type="InterPro" id="IPR003607">
    <property type="entry name" value="HD/PDEase_dom"/>
</dbReference>
<dbReference type="InterPro" id="IPR000700">
    <property type="entry name" value="PAS-assoc_C"/>
</dbReference>
<dbReference type="InterPro" id="IPR000014">
    <property type="entry name" value="PAS"/>
</dbReference>
<dbReference type="Gene3D" id="3.30.450.20">
    <property type="entry name" value="PAS domain"/>
    <property type="match status" value="3"/>
</dbReference>
<reference evidence="5 6" key="1">
    <citation type="submission" date="2017-04" db="EMBL/GenBank/DDBJ databases">
        <authorList>
            <person name="Afonso C.L."/>
            <person name="Miller P.J."/>
            <person name="Scott M.A."/>
            <person name="Spackman E."/>
            <person name="Goraichik I."/>
            <person name="Dimitrov K.M."/>
            <person name="Suarez D.L."/>
            <person name="Swayne D.E."/>
        </authorList>
    </citation>
    <scope>NUCLEOTIDE SEQUENCE [LARGE SCALE GENOMIC DNA]</scope>
    <source>
        <strain evidence="5 6">KR-140</strain>
    </source>
</reference>
<gene>
    <name evidence="5" type="ORF">SAMN00790413_05244</name>
</gene>
<feature type="compositionally biased region" description="Polar residues" evidence="1">
    <location>
        <begin position="1"/>
        <end position="14"/>
    </location>
</feature>
<dbReference type="InterPro" id="IPR052020">
    <property type="entry name" value="Cyclic_di-GMP/3'3'-cGAMP_PDE"/>
</dbReference>
<dbReference type="PROSITE" id="PS50113">
    <property type="entry name" value="PAC"/>
    <property type="match status" value="1"/>
</dbReference>
<feature type="region of interest" description="Disordered" evidence="1">
    <location>
        <begin position="1"/>
        <end position="22"/>
    </location>
</feature>
<feature type="domain" description="PAS" evidence="2">
    <location>
        <begin position="310"/>
        <end position="381"/>
    </location>
</feature>
<protein>
    <submittedName>
        <fullName evidence="5">PAS domain S-box-containing protein</fullName>
    </submittedName>
</protein>
<dbReference type="CDD" id="cd00130">
    <property type="entry name" value="PAS"/>
    <property type="match status" value="3"/>
</dbReference>
<dbReference type="PROSITE" id="PS51832">
    <property type="entry name" value="HD_GYP"/>
    <property type="match status" value="1"/>
</dbReference>
<keyword evidence="6" id="KW-1185">Reference proteome</keyword>
<dbReference type="Proteomes" id="UP000192582">
    <property type="component" value="Unassembled WGS sequence"/>
</dbReference>
<dbReference type="PROSITE" id="PS50112">
    <property type="entry name" value="PAS"/>
    <property type="match status" value="3"/>
</dbReference>
<dbReference type="SMART" id="SM00091">
    <property type="entry name" value="PAS"/>
    <property type="match status" value="3"/>
</dbReference>
<evidence type="ECO:0000259" key="3">
    <source>
        <dbReference type="PROSITE" id="PS50113"/>
    </source>
</evidence>
<evidence type="ECO:0000313" key="5">
    <source>
        <dbReference type="EMBL" id="SMB84700.1"/>
    </source>
</evidence>
<dbReference type="InterPro" id="IPR037522">
    <property type="entry name" value="HD_GYP_dom"/>
</dbReference>
<evidence type="ECO:0000313" key="6">
    <source>
        <dbReference type="Proteomes" id="UP000192582"/>
    </source>
</evidence>
<dbReference type="Pfam" id="PF13487">
    <property type="entry name" value="HD_5"/>
    <property type="match status" value="1"/>
</dbReference>
<dbReference type="Gene3D" id="1.10.3210.10">
    <property type="entry name" value="Hypothetical protein af1432"/>
    <property type="match status" value="1"/>
</dbReference>
<name>A0A1W1UUH6_9DEIO</name>
<dbReference type="SMART" id="SM00471">
    <property type="entry name" value="HDc"/>
    <property type="match status" value="1"/>
</dbReference>
<dbReference type="PANTHER" id="PTHR45228:SF8">
    <property type="entry name" value="TWO-COMPONENT RESPONSE REGULATOR-RELATED"/>
    <property type="match status" value="1"/>
</dbReference>
<dbReference type="InterPro" id="IPR003018">
    <property type="entry name" value="GAF"/>
</dbReference>
<dbReference type="NCBIfam" id="TIGR00229">
    <property type="entry name" value="sensory_box"/>
    <property type="match status" value="3"/>
</dbReference>
<accession>A0A1W1UUH6</accession>
<sequence>MLQNNRSLTMTSPNPGEGAHARSTGADLLKRIAEHGAELSLLLNRHHRIVYASPALIRILGYPIGASEGRDVHASVHPQDRPIIAQKLQELLPKHTLDLPRFRARHANGEWVWLIGRVTHLLDEPGVHALLVQLRPYQRRRDAYRDALKEITRTLASTAEVADVVAAVLNAGLRVTQADAGGIYLLSPDRQFLELIGHAGYSTEAADRWARFLVGFGTPVSEAARKKEPVFLSGTDFQKAYPYIHAHHSSAFGSTAVLPLLIGDRLIGAISLSFDRDRHFEEDEREFLLMVADLCAPALDRALLYREKERQQSWDKIVNQNSSDIVTIIDAEAVIRYVSGSVENILGYHADALIGQSVFELVHPEEHRRSQLAISRLVPTGDPMIVVVRFRHQQGHWVWLECVGRDLRNQEHIRGILVNSRDVTARIVAEQAREESIRALAESERNFRRLADNASDLVRQYAPDGRVEYSSPNVRDLLGYTSEEVLSPDPLHIVFEEDRCALQQAFQRRFTPEFEQEKFEYRLKRKDGSLVWVETTFKTVRDPATGEVVAFNGTTRDIEQRKQAEFEVKAQLNRYRKLLEFTVSLEQRVTPLELVEEALYKCLSLTEYDYGYAFSFNAGTISVLVAAGETPPPLATRPQELAQLPFTDSVLSALTRREPHFISEDKAILSPPELLPRPHWRSLCVLPVAQEGDLSVVLVFGTDQSVTTSEETRQLLSNVTARLSHALERSHHIEQLNTSREETLRALGLALEYRDYETKGHTDRVVHFTERLGQAMGFSGDDLDALRWGAFLHDTGKVAIPDSILLKPDKLTPEEWDVIKRHPSIGYEMLHHIPSLPPTTLEVVLHHQERWNGSGYPRGLAGTEIPLAARIFAVVDVYDALTNERPYKKAWTHIEAADQLRKEAGALLDERVVHTFLQLFSAEETFTSDGTDVMHD</sequence>
<dbReference type="Gene3D" id="3.30.450.40">
    <property type="match status" value="2"/>
</dbReference>
<feature type="domain" description="PAS" evidence="2">
    <location>
        <begin position="25"/>
        <end position="95"/>
    </location>
</feature>
<dbReference type="Pfam" id="PF13185">
    <property type="entry name" value="GAF_2"/>
    <property type="match status" value="1"/>
</dbReference>
<dbReference type="STRING" id="695939.SAMN00790413_05244"/>
<dbReference type="InterPro" id="IPR029016">
    <property type="entry name" value="GAF-like_dom_sf"/>
</dbReference>
<dbReference type="InterPro" id="IPR001610">
    <property type="entry name" value="PAC"/>
</dbReference>
<proteinExistence type="predicted"/>
<dbReference type="Pfam" id="PF08447">
    <property type="entry name" value="PAS_3"/>
    <property type="match status" value="3"/>
</dbReference>
<evidence type="ECO:0000256" key="1">
    <source>
        <dbReference type="SAM" id="MobiDB-lite"/>
    </source>
</evidence>
<dbReference type="InterPro" id="IPR013655">
    <property type="entry name" value="PAS_fold_3"/>
</dbReference>
<dbReference type="InterPro" id="IPR035965">
    <property type="entry name" value="PAS-like_dom_sf"/>
</dbReference>
<dbReference type="CDD" id="cd00077">
    <property type="entry name" value="HDc"/>
    <property type="match status" value="1"/>
</dbReference>
<dbReference type="PANTHER" id="PTHR45228">
    <property type="entry name" value="CYCLIC DI-GMP PHOSPHODIESTERASE TM_0186-RELATED"/>
    <property type="match status" value="1"/>
</dbReference>
<organism evidence="5 6">
    <name type="scientific">Deinococcus hopiensis KR-140</name>
    <dbReference type="NCBI Taxonomy" id="695939"/>
    <lineage>
        <taxon>Bacteria</taxon>
        <taxon>Thermotogati</taxon>
        <taxon>Deinococcota</taxon>
        <taxon>Deinococci</taxon>
        <taxon>Deinococcales</taxon>
        <taxon>Deinococcaceae</taxon>
        <taxon>Deinococcus</taxon>
    </lineage>
</organism>
<dbReference type="SUPFAM" id="SSF109604">
    <property type="entry name" value="HD-domain/PDEase-like"/>
    <property type="match status" value="1"/>
</dbReference>
<dbReference type="EMBL" id="FWWU01000007">
    <property type="protein sequence ID" value="SMB84700.1"/>
    <property type="molecule type" value="Genomic_DNA"/>
</dbReference>
<evidence type="ECO:0000259" key="2">
    <source>
        <dbReference type="PROSITE" id="PS50112"/>
    </source>
</evidence>
<dbReference type="SUPFAM" id="SSF55781">
    <property type="entry name" value="GAF domain-like"/>
    <property type="match status" value="2"/>
</dbReference>
<feature type="domain" description="HD-GYP" evidence="4">
    <location>
        <begin position="736"/>
        <end position="932"/>
    </location>
</feature>
<dbReference type="SUPFAM" id="SSF55785">
    <property type="entry name" value="PYP-like sensor domain (PAS domain)"/>
    <property type="match status" value="3"/>
</dbReference>
<evidence type="ECO:0000259" key="4">
    <source>
        <dbReference type="PROSITE" id="PS51832"/>
    </source>
</evidence>
<feature type="domain" description="PAC" evidence="3">
    <location>
        <begin position="517"/>
        <end position="570"/>
    </location>
</feature>